<proteinExistence type="predicted"/>
<evidence type="ECO:0000313" key="3">
    <source>
        <dbReference type="Proteomes" id="UP000236161"/>
    </source>
</evidence>
<evidence type="ECO:0000313" key="2">
    <source>
        <dbReference type="EMBL" id="PKA63873.1"/>
    </source>
</evidence>
<gene>
    <name evidence="2" type="ORF">AXF42_Ash004883</name>
</gene>
<evidence type="ECO:0000256" key="1">
    <source>
        <dbReference type="SAM" id="SignalP"/>
    </source>
</evidence>
<organism evidence="2 3">
    <name type="scientific">Apostasia shenzhenica</name>
    <dbReference type="NCBI Taxonomy" id="1088818"/>
    <lineage>
        <taxon>Eukaryota</taxon>
        <taxon>Viridiplantae</taxon>
        <taxon>Streptophyta</taxon>
        <taxon>Embryophyta</taxon>
        <taxon>Tracheophyta</taxon>
        <taxon>Spermatophyta</taxon>
        <taxon>Magnoliopsida</taxon>
        <taxon>Liliopsida</taxon>
        <taxon>Asparagales</taxon>
        <taxon>Orchidaceae</taxon>
        <taxon>Apostasioideae</taxon>
        <taxon>Apostasia</taxon>
    </lineage>
</organism>
<dbReference type="AlphaFoldDB" id="A0A2I0B7U5"/>
<protein>
    <submittedName>
        <fullName evidence="2">Uncharacterized protein</fullName>
    </submittedName>
</protein>
<dbReference type="Proteomes" id="UP000236161">
    <property type="component" value="Unassembled WGS sequence"/>
</dbReference>
<dbReference type="EMBL" id="KZ451906">
    <property type="protein sequence ID" value="PKA63873.1"/>
    <property type="molecule type" value="Genomic_DNA"/>
</dbReference>
<sequence length="377" mass="41990">MAPTGHLLHRSPVAVIAVVFSLRILPATATDPVEYRSEWSPVISSGLLTNPEDSLAVHIIFLRALQLYSESENGRIIGDYVITTAYMRLGYLASVDRIVVDYCFFVFIECWSEANRLPVKGVLRLVVRTAAHEATRLLGSLLGPYTTKLYHEFCKNTIKALCNADISAEVFIRRNGVSLPKTNIRMPQKPLRDIGGKLVSLRPFLAFFAANARASRAELGPSYSIIGAGKTKRSMAPTGHLLRPPVVVVAVISVVLSLQILPATATSNPVVYTAWWPVILPDLLTDRGQRLVAQGVCLRALWLYRESENSRMLGDFLIDTAEMRLGYVLSRMLVEYYLKIFIMDFHGDSPRVVALHLVVRMAADEAPRLLRSWMTPV</sequence>
<name>A0A2I0B7U5_9ASPA</name>
<dbReference type="OrthoDB" id="1924787at2759"/>
<keyword evidence="3" id="KW-1185">Reference proteome</keyword>
<reference evidence="2 3" key="1">
    <citation type="journal article" date="2017" name="Nature">
        <title>The Apostasia genome and the evolution of orchids.</title>
        <authorList>
            <person name="Zhang G.Q."/>
            <person name="Liu K.W."/>
            <person name="Li Z."/>
            <person name="Lohaus R."/>
            <person name="Hsiao Y.Y."/>
            <person name="Niu S.C."/>
            <person name="Wang J.Y."/>
            <person name="Lin Y.C."/>
            <person name="Xu Q."/>
            <person name="Chen L.J."/>
            <person name="Yoshida K."/>
            <person name="Fujiwara S."/>
            <person name="Wang Z.W."/>
            <person name="Zhang Y.Q."/>
            <person name="Mitsuda N."/>
            <person name="Wang M."/>
            <person name="Liu G.H."/>
            <person name="Pecoraro L."/>
            <person name="Huang H.X."/>
            <person name="Xiao X.J."/>
            <person name="Lin M."/>
            <person name="Wu X.Y."/>
            <person name="Wu W.L."/>
            <person name="Chen Y.Y."/>
            <person name="Chang S.B."/>
            <person name="Sakamoto S."/>
            <person name="Ohme-Takagi M."/>
            <person name="Yagi M."/>
            <person name="Zeng S.J."/>
            <person name="Shen C.Y."/>
            <person name="Yeh C.M."/>
            <person name="Luo Y.B."/>
            <person name="Tsai W.C."/>
            <person name="Van de Peer Y."/>
            <person name="Liu Z.J."/>
        </authorList>
    </citation>
    <scope>NUCLEOTIDE SEQUENCE [LARGE SCALE GENOMIC DNA]</scope>
    <source>
        <strain evidence="3">cv. Shenzhen</strain>
        <tissue evidence="2">Stem</tissue>
    </source>
</reference>
<dbReference type="STRING" id="1088818.A0A2I0B7U5"/>
<keyword evidence="1" id="KW-0732">Signal</keyword>
<accession>A0A2I0B7U5</accession>
<feature type="chain" id="PRO_5014151286" evidence="1">
    <location>
        <begin position="30"/>
        <end position="377"/>
    </location>
</feature>
<feature type="signal peptide" evidence="1">
    <location>
        <begin position="1"/>
        <end position="29"/>
    </location>
</feature>